<organism evidence="3 4">
    <name type="scientific">Nocardioides psychrotolerans</name>
    <dbReference type="NCBI Taxonomy" id="1005945"/>
    <lineage>
        <taxon>Bacteria</taxon>
        <taxon>Bacillati</taxon>
        <taxon>Actinomycetota</taxon>
        <taxon>Actinomycetes</taxon>
        <taxon>Propionibacteriales</taxon>
        <taxon>Nocardioidaceae</taxon>
        <taxon>Nocardioides</taxon>
    </lineage>
</organism>
<evidence type="ECO:0000259" key="2">
    <source>
        <dbReference type="Pfam" id="PF14018"/>
    </source>
</evidence>
<feature type="transmembrane region" description="Helical" evidence="1">
    <location>
        <begin position="46"/>
        <end position="69"/>
    </location>
</feature>
<feature type="transmembrane region" description="Helical" evidence="1">
    <location>
        <begin position="120"/>
        <end position="141"/>
    </location>
</feature>
<dbReference type="Pfam" id="PF14018">
    <property type="entry name" value="DUF4234"/>
    <property type="match status" value="1"/>
</dbReference>
<gene>
    <name evidence="3" type="ORF">SAMN05216561_10775</name>
</gene>
<evidence type="ECO:0000256" key="1">
    <source>
        <dbReference type="SAM" id="Phobius"/>
    </source>
</evidence>
<evidence type="ECO:0000313" key="3">
    <source>
        <dbReference type="EMBL" id="SFI31958.1"/>
    </source>
</evidence>
<dbReference type="AlphaFoldDB" id="A0A1I3H874"/>
<feature type="transmembrane region" description="Helical" evidence="1">
    <location>
        <begin position="81"/>
        <end position="100"/>
    </location>
</feature>
<proteinExistence type="predicted"/>
<dbReference type="Proteomes" id="UP000198649">
    <property type="component" value="Unassembled WGS sequence"/>
</dbReference>
<keyword evidence="1" id="KW-1133">Transmembrane helix</keyword>
<sequence length="158" mass="16631">MTENATPDATVPPPYGAPTPAYGAPMPAYGAPVQAFGPGPTGKIRGTGVCILLAIVTFGIYAIVWTYSVHEEMKRHTGRGLGGLVAALLQLFVGIVMPYITSAEAGGMYEAKGQQKPVSGATGLWYFPGIFILVGPIVWFVKTNGAINDYWRAQGVQG</sequence>
<feature type="domain" description="DUF4234" evidence="2">
    <location>
        <begin position="45"/>
        <end position="148"/>
    </location>
</feature>
<accession>A0A1I3H874</accession>
<protein>
    <recommendedName>
        <fullName evidence="2">DUF4234 domain-containing protein</fullName>
    </recommendedName>
</protein>
<dbReference type="RefSeq" id="WP_218031172.1">
    <property type="nucleotide sequence ID" value="NZ_BKAF01000008.1"/>
</dbReference>
<dbReference type="STRING" id="1005945.SAMN05216561_10775"/>
<keyword evidence="4" id="KW-1185">Reference proteome</keyword>
<keyword evidence="1" id="KW-0812">Transmembrane</keyword>
<name>A0A1I3H874_9ACTN</name>
<evidence type="ECO:0000313" key="4">
    <source>
        <dbReference type="Proteomes" id="UP000198649"/>
    </source>
</evidence>
<keyword evidence="1" id="KW-0472">Membrane</keyword>
<dbReference type="EMBL" id="FOQG01000007">
    <property type="protein sequence ID" value="SFI31958.1"/>
    <property type="molecule type" value="Genomic_DNA"/>
</dbReference>
<reference evidence="3 4" key="1">
    <citation type="submission" date="2016-10" db="EMBL/GenBank/DDBJ databases">
        <authorList>
            <person name="de Groot N.N."/>
        </authorList>
    </citation>
    <scope>NUCLEOTIDE SEQUENCE [LARGE SCALE GENOMIC DNA]</scope>
    <source>
        <strain evidence="3 4">CGMCC 1.11156</strain>
    </source>
</reference>
<dbReference type="InterPro" id="IPR025328">
    <property type="entry name" value="DUF4234"/>
</dbReference>